<evidence type="ECO:0000256" key="11">
    <source>
        <dbReference type="ARBA" id="ARBA00023098"/>
    </source>
</evidence>
<keyword evidence="7" id="KW-0444">Lipid biosynthesis</keyword>
<keyword evidence="11" id="KW-0443">Lipid metabolism</keyword>
<evidence type="ECO:0000313" key="20">
    <source>
        <dbReference type="Proteomes" id="UP000823634"/>
    </source>
</evidence>
<dbReference type="GO" id="GO:0016020">
    <property type="term" value="C:membrane"/>
    <property type="evidence" value="ECO:0007669"/>
    <property type="project" value="UniProtKB-SubCell"/>
</dbReference>
<dbReference type="PANTHER" id="PTHR14269:SF62">
    <property type="entry name" value="CDP-DIACYLGLYCEROL--GLYCEROL-3-PHOSPHATE 3-PHOSPHATIDYLTRANSFERASE 1, CHLOROPLASTIC"/>
    <property type="match status" value="1"/>
</dbReference>
<keyword evidence="10 18" id="KW-1133">Transmembrane helix</keyword>
<evidence type="ECO:0000256" key="8">
    <source>
        <dbReference type="ARBA" id="ARBA00022679"/>
    </source>
</evidence>
<dbReference type="EMBL" id="JADINA010000032">
    <property type="protein sequence ID" value="MBO8426628.1"/>
    <property type="molecule type" value="Genomic_DNA"/>
</dbReference>
<evidence type="ECO:0000256" key="9">
    <source>
        <dbReference type="ARBA" id="ARBA00022692"/>
    </source>
</evidence>
<evidence type="ECO:0000256" key="16">
    <source>
        <dbReference type="NCBIfam" id="TIGR00560"/>
    </source>
</evidence>
<keyword evidence="14" id="KW-1208">Phospholipid metabolism</keyword>
<evidence type="ECO:0000256" key="18">
    <source>
        <dbReference type="SAM" id="Phobius"/>
    </source>
</evidence>
<dbReference type="InterPro" id="IPR048254">
    <property type="entry name" value="CDP_ALCOHOL_P_TRANSF_CS"/>
</dbReference>
<dbReference type="AlphaFoldDB" id="A0A9D9DH44"/>
<dbReference type="Gene3D" id="1.20.120.1760">
    <property type="match status" value="1"/>
</dbReference>
<evidence type="ECO:0000256" key="10">
    <source>
        <dbReference type="ARBA" id="ARBA00022989"/>
    </source>
</evidence>
<name>A0A9D9DH44_9FIRM</name>
<reference evidence="19" key="2">
    <citation type="journal article" date="2021" name="PeerJ">
        <title>Extensive microbial diversity within the chicken gut microbiome revealed by metagenomics and culture.</title>
        <authorList>
            <person name="Gilroy R."/>
            <person name="Ravi A."/>
            <person name="Getino M."/>
            <person name="Pursley I."/>
            <person name="Horton D.L."/>
            <person name="Alikhan N.F."/>
            <person name="Baker D."/>
            <person name="Gharbi K."/>
            <person name="Hall N."/>
            <person name="Watson M."/>
            <person name="Adriaenssens E.M."/>
            <person name="Foster-Nyarko E."/>
            <person name="Jarju S."/>
            <person name="Secka A."/>
            <person name="Antonio M."/>
            <person name="Oren A."/>
            <person name="Chaudhuri R.R."/>
            <person name="La Ragione R."/>
            <person name="Hildebrand F."/>
            <person name="Pallen M.J."/>
        </authorList>
    </citation>
    <scope>NUCLEOTIDE SEQUENCE</scope>
    <source>
        <strain evidence="19">17113</strain>
    </source>
</reference>
<gene>
    <name evidence="19" type="primary">pgsA</name>
    <name evidence="19" type="ORF">IAC61_04845</name>
</gene>
<evidence type="ECO:0000256" key="1">
    <source>
        <dbReference type="ARBA" id="ARBA00003973"/>
    </source>
</evidence>
<feature type="transmembrane region" description="Helical" evidence="18">
    <location>
        <begin position="176"/>
        <end position="197"/>
    </location>
</feature>
<evidence type="ECO:0000256" key="17">
    <source>
        <dbReference type="RuleBase" id="RU003750"/>
    </source>
</evidence>
<dbReference type="InterPro" id="IPR043130">
    <property type="entry name" value="CDP-OH_PTrfase_TM_dom"/>
</dbReference>
<reference evidence="19" key="1">
    <citation type="submission" date="2020-10" db="EMBL/GenBank/DDBJ databases">
        <authorList>
            <person name="Gilroy R."/>
        </authorList>
    </citation>
    <scope>NUCLEOTIDE SEQUENCE</scope>
    <source>
        <strain evidence="19">17113</strain>
    </source>
</reference>
<comment type="function">
    <text evidence="1">This protein catalyzes the committed step to the synthesis of the acidic phospholipids.</text>
</comment>
<dbReference type="InterPro" id="IPR004570">
    <property type="entry name" value="Phosphatidylglycerol_P_synth"/>
</dbReference>
<evidence type="ECO:0000256" key="13">
    <source>
        <dbReference type="ARBA" id="ARBA00023209"/>
    </source>
</evidence>
<dbReference type="NCBIfam" id="TIGR00560">
    <property type="entry name" value="pgsA"/>
    <property type="match status" value="1"/>
</dbReference>
<evidence type="ECO:0000313" key="19">
    <source>
        <dbReference type="EMBL" id="MBO8426628.1"/>
    </source>
</evidence>
<dbReference type="PANTHER" id="PTHR14269">
    <property type="entry name" value="CDP-DIACYLGLYCEROL--GLYCEROL-3-PHOSPHATE 3-PHOSPHATIDYLTRANSFERASE-RELATED"/>
    <property type="match status" value="1"/>
</dbReference>
<protein>
    <recommendedName>
        <fullName evidence="6 16">CDP-diacylglycerol--glycerol-3-phosphate 3-phosphatidyltransferase</fullName>
        <ecNumber evidence="5 16">2.7.8.5</ecNumber>
    </recommendedName>
</protein>
<sequence length="216" mass="23880">MNIPTKITTARIILVAALLVGLFVVTLIPDLDVPVYGDVNLVNLIACIVFIVAASTDFVDGHLARKWHQVTNLGKFLDPVADKMLVDSMLIFFIFRFDYEPTQTLLMPAFCVIVMVVRDLVVDAIRFIAAQKGQVVAANVFGKLKTVAQMVAIPVVMLNGWPFSYFDASWNPYLRIGSWLVYIATLFSLLSGIVYVVQNRGVLKEECPKGGPIDGK</sequence>
<evidence type="ECO:0000256" key="15">
    <source>
        <dbReference type="ARBA" id="ARBA00048586"/>
    </source>
</evidence>
<dbReference type="PROSITE" id="PS00379">
    <property type="entry name" value="CDP_ALCOHOL_P_TRANSF"/>
    <property type="match status" value="1"/>
</dbReference>
<evidence type="ECO:0000256" key="14">
    <source>
        <dbReference type="ARBA" id="ARBA00023264"/>
    </source>
</evidence>
<comment type="caution">
    <text evidence="19">The sequence shown here is derived from an EMBL/GenBank/DDBJ whole genome shotgun (WGS) entry which is preliminary data.</text>
</comment>
<dbReference type="GO" id="GO:0008444">
    <property type="term" value="F:CDP-diacylglycerol-glycerol-3-phosphate 3-phosphatidyltransferase activity"/>
    <property type="evidence" value="ECO:0007669"/>
    <property type="project" value="UniProtKB-UniRule"/>
</dbReference>
<keyword evidence="12 18" id="KW-0472">Membrane</keyword>
<dbReference type="InterPro" id="IPR000462">
    <property type="entry name" value="CDP-OH_P_trans"/>
</dbReference>
<evidence type="ECO:0000256" key="12">
    <source>
        <dbReference type="ARBA" id="ARBA00023136"/>
    </source>
</evidence>
<evidence type="ECO:0000256" key="6">
    <source>
        <dbReference type="ARBA" id="ARBA00014944"/>
    </source>
</evidence>
<evidence type="ECO:0000256" key="7">
    <source>
        <dbReference type="ARBA" id="ARBA00022516"/>
    </source>
</evidence>
<comment type="similarity">
    <text evidence="4 17">Belongs to the CDP-alcohol phosphatidyltransferase class-I family.</text>
</comment>
<keyword evidence="13" id="KW-0594">Phospholipid biosynthesis</keyword>
<feature type="transmembrane region" description="Helical" evidence="18">
    <location>
        <begin position="146"/>
        <end position="164"/>
    </location>
</feature>
<evidence type="ECO:0000256" key="5">
    <source>
        <dbReference type="ARBA" id="ARBA00013170"/>
    </source>
</evidence>
<dbReference type="EC" id="2.7.8.5" evidence="5 16"/>
<comment type="catalytic activity">
    <reaction evidence="15">
        <text>a CDP-1,2-diacyl-sn-glycerol + sn-glycerol 3-phosphate = a 1,2-diacyl-sn-glycero-3-phospho-(1'-sn-glycero-3'-phosphate) + CMP + H(+)</text>
        <dbReference type="Rhea" id="RHEA:12593"/>
        <dbReference type="ChEBI" id="CHEBI:15378"/>
        <dbReference type="ChEBI" id="CHEBI:57597"/>
        <dbReference type="ChEBI" id="CHEBI:58332"/>
        <dbReference type="ChEBI" id="CHEBI:60110"/>
        <dbReference type="ChEBI" id="CHEBI:60377"/>
        <dbReference type="EC" id="2.7.8.5"/>
    </reaction>
</comment>
<feature type="transmembrane region" description="Helical" evidence="18">
    <location>
        <begin position="12"/>
        <end position="29"/>
    </location>
</feature>
<accession>A0A9D9DH44</accession>
<dbReference type="Pfam" id="PF01066">
    <property type="entry name" value="CDP-OH_P_transf"/>
    <property type="match status" value="1"/>
</dbReference>
<dbReference type="PIRSF" id="PIRSF000847">
    <property type="entry name" value="Phos_ph_gly_syn"/>
    <property type="match status" value="1"/>
</dbReference>
<comment type="subcellular location">
    <subcellularLocation>
        <location evidence="2">Membrane</location>
        <topology evidence="2">Multi-pass membrane protein</topology>
    </subcellularLocation>
</comment>
<comment type="pathway">
    <text evidence="3">Phospholipid metabolism; phosphatidylglycerol biosynthesis; phosphatidylglycerol from CDP-diacylglycerol: step 1/2.</text>
</comment>
<keyword evidence="9 18" id="KW-0812">Transmembrane</keyword>
<evidence type="ECO:0000256" key="2">
    <source>
        <dbReference type="ARBA" id="ARBA00004141"/>
    </source>
</evidence>
<organism evidence="19 20">
    <name type="scientific">Candidatus Alloenteromonas pullistercoris</name>
    <dbReference type="NCBI Taxonomy" id="2840785"/>
    <lineage>
        <taxon>Bacteria</taxon>
        <taxon>Bacillati</taxon>
        <taxon>Bacillota</taxon>
        <taxon>Bacillota incertae sedis</taxon>
        <taxon>Candidatus Alloenteromonas</taxon>
    </lineage>
</organism>
<dbReference type="Proteomes" id="UP000823634">
    <property type="component" value="Unassembled WGS sequence"/>
</dbReference>
<evidence type="ECO:0000256" key="3">
    <source>
        <dbReference type="ARBA" id="ARBA00005042"/>
    </source>
</evidence>
<dbReference type="GO" id="GO:0046474">
    <property type="term" value="P:glycerophospholipid biosynthetic process"/>
    <property type="evidence" value="ECO:0007669"/>
    <property type="project" value="TreeGrafter"/>
</dbReference>
<dbReference type="InterPro" id="IPR050324">
    <property type="entry name" value="CDP-alcohol_PTase-I"/>
</dbReference>
<proteinExistence type="inferred from homology"/>
<feature type="transmembrane region" description="Helical" evidence="18">
    <location>
        <begin position="41"/>
        <end position="59"/>
    </location>
</feature>
<evidence type="ECO:0000256" key="4">
    <source>
        <dbReference type="ARBA" id="ARBA00010441"/>
    </source>
</evidence>
<keyword evidence="8 17" id="KW-0808">Transferase</keyword>